<dbReference type="AlphaFoldDB" id="A0A0R3PL41"/>
<dbReference type="Proteomes" id="UP000267027">
    <property type="component" value="Unassembled WGS sequence"/>
</dbReference>
<feature type="repeat" description="WD" evidence="3">
    <location>
        <begin position="85"/>
        <end position="119"/>
    </location>
</feature>
<reference evidence="7" key="1">
    <citation type="submission" date="2017-02" db="UniProtKB">
        <authorList>
            <consortium name="WormBaseParasite"/>
        </authorList>
    </citation>
    <scope>IDENTIFICATION</scope>
</reference>
<dbReference type="Gene3D" id="2.130.10.10">
    <property type="entry name" value="YVTN repeat-like/Quinoprotein amine dehydrogenase"/>
    <property type="match status" value="1"/>
</dbReference>
<dbReference type="GO" id="GO:0048188">
    <property type="term" value="C:Set1C/COMPASS complex"/>
    <property type="evidence" value="ECO:0007669"/>
    <property type="project" value="TreeGrafter"/>
</dbReference>
<evidence type="ECO:0000256" key="1">
    <source>
        <dbReference type="ARBA" id="ARBA00022574"/>
    </source>
</evidence>
<keyword evidence="6" id="KW-1185">Reference proteome</keyword>
<sequence>MEPGDSNTATNTRAHEASEAPTIIQQAPPAQPGLANYCFLMTLIGHTQTVTSLKFSPCGVYLASASVDATIYMWSVKYGKLTQTLNGHKNSINDIAWSPNSLFLASVLDDKTVKIWEVECIKTLEGHTSYVFCCTYNLQRDDGFGIARRDCDHLGSGQRTLQRDPACSLQACFSGGVRSYRISVVFELV</sequence>
<dbReference type="EMBL" id="UYYA01003870">
    <property type="protein sequence ID" value="VDM57004.1"/>
    <property type="molecule type" value="Genomic_DNA"/>
</dbReference>
<name>A0A0R3PL41_ANGCS</name>
<evidence type="ECO:0000256" key="4">
    <source>
        <dbReference type="SAM" id="MobiDB-lite"/>
    </source>
</evidence>
<keyword evidence="1 3" id="KW-0853">WD repeat</keyword>
<feature type="repeat" description="WD" evidence="3">
    <location>
        <begin position="43"/>
        <end position="84"/>
    </location>
</feature>
<dbReference type="OrthoDB" id="674604at2759"/>
<dbReference type="SMART" id="SM00320">
    <property type="entry name" value="WD40"/>
    <property type="match status" value="2"/>
</dbReference>
<reference evidence="5 6" key="2">
    <citation type="submission" date="2018-11" db="EMBL/GenBank/DDBJ databases">
        <authorList>
            <consortium name="Pathogen Informatics"/>
        </authorList>
    </citation>
    <scope>NUCLEOTIDE SEQUENCE [LARGE SCALE GENOMIC DNA]</scope>
    <source>
        <strain evidence="5 6">Costa Rica</strain>
    </source>
</reference>
<dbReference type="PROSITE" id="PS50082">
    <property type="entry name" value="WD_REPEATS_2"/>
    <property type="match status" value="2"/>
</dbReference>
<proteinExistence type="predicted"/>
<dbReference type="GO" id="GO:0042393">
    <property type="term" value="F:histone binding"/>
    <property type="evidence" value="ECO:0007669"/>
    <property type="project" value="TreeGrafter"/>
</dbReference>
<evidence type="ECO:0000313" key="5">
    <source>
        <dbReference type="EMBL" id="VDM57004.1"/>
    </source>
</evidence>
<dbReference type="STRING" id="334426.A0A0R3PL41"/>
<dbReference type="InterPro" id="IPR019775">
    <property type="entry name" value="WD40_repeat_CS"/>
</dbReference>
<protein>
    <submittedName>
        <fullName evidence="7">WD_REPEATS_REGION domain-containing protein</fullName>
    </submittedName>
</protein>
<dbReference type="PROSITE" id="PS50294">
    <property type="entry name" value="WD_REPEATS_REGION"/>
    <property type="match status" value="2"/>
</dbReference>
<dbReference type="PANTHER" id="PTHR22847">
    <property type="entry name" value="WD40 REPEAT PROTEIN"/>
    <property type="match status" value="1"/>
</dbReference>
<gene>
    <name evidence="5" type="ORF">ACOC_LOCUS5419</name>
</gene>
<dbReference type="InterPro" id="IPR036322">
    <property type="entry name" value="WD40_repeat_dom_sf"/>
</dbReference>
<accession>A0A0R3PL41</accession>
<keyword evidence="2" id="KW-0677">Repeat</keyword>
<evidence type="ECO:0000256" key="3">
    <source>
        <dbReference type="PROSITE-ProRule" id="PRU00221"/>
    </source>
</evidence>
<dbReference type="Pfam" id="PF00400">
    <property type="entry name" value="WD40"/>
    <property type="match status" value="3"/>
</dbReference>
<dbReference type="SUPFAM" id="SSF50978">
    <property type="entry name" value="WD40 repeat-like"/>
    <property type="match status" value="1"/>
</dbReference>
<dbReference type="PANTHER" id="PTHR22847:SF637">
    <property type="entry name" value="WD REPEAT DOMAIN 5B"/>
    <property type="match status" value="1"/>
</dbReference>
<evidence type="ECO:0000256" key="2">
    <source>
        <dbReference type="ARBA" id="ARBA00022737"/>
    </source>
</evidence>
<feature type="compositionally biased region" description="Polar residues" evidence="4">
    <location>
        <begin position="1"/>
        <end position="12"/>
    </location>
</feature>
<organism evidence="7">
    <name type="scientific">Angiostrongylus costaricensis</name>
    <name type="common">Nematode worm</name>
    <dbReference type="NCBI Taxonomy" id="334426"/>
    <lineage>
        <taxon>Eukaryota</taxon>
        <taxon>Metazoa</taxon>
        <taxon>Ecdysozoa</taxon>
        <taxon>Nematoda</taxon>
        <taxon>Chromadorea</taxon>
        <taxon>Rhabditida</taxon>
        <taxon>Rhabditina</taxon>
        <taxon>Rhabditomorpha</taxon>
        <taxon>Strongyloidea</taxon>
        <taxon>Metastrongylidae</taxon>
        <taxon>Angiostrongylus</taxon>
    </lineage>
</organism>
<dbReference type="PROSITE" id="PS00678">
    <property type="entry name" value="WD_REPEATS_1"/>
    <property type="match status" value="1"/>
</dbReference>
<dbReference type="InterPro" id="IPR015943">
    <property type="entry name" value="WD40/YVTN_repeat-like_dom_sf"/>
</dbReference>
<evidence type="ECO:0000313" key="6">
    <source>
        <dbReference type="Proteomes" id="UP000267027"/>
    </source>
</evidence>
<feature type="region of interest" description="Disordered" evidence="4">
    <location>
        <begin position="1"/>
        <end position="24"/>
    </location>
</feature>
<evidence type="ECO:0000313" key="7">
    <source>
        <dbReference type="WBParaSite" id="ACOC_0000541801-mRNA-1"/>
    </source>
</evidence>
<dbReference type="InterPro" id="IPR001680">
    <property type="entry name" value="WD40_rpt"/>
</dbReference>
<dbReference type="WBParaSite" id="ACOC_0000541801-mRNA-1">
    <property type="protein sequence ID" value="ACOC_0000541801-mRNA-1"/>
    <property type="gene ID" value="ACOC_0000541801"/>
</dbReference>